<accession>A0A0M3AQQ8</accession>
<sequence length="192" mass="21125">MSWAAALALARRFWWAPVIIGLMVALALTSMKVDVRTAERDKARTDFAAEHQAHRQTEANYRAASAEAQRQAARNVKRVEAEQIAITERTVNDLKSHYADVDTRYERVRAELAARADLRSSDPAPVSTASDATCRAYAGTDCDGLLAKLRIAERQAWNLIKLREWAAEQAAVKAEPSARLILPPDGTGSGQP</sequence>
<evidence type="ECO:0000313" key="3">
    <source>
        <dbReference type="Proteomes" id="UP000033874"/>
    </source>
</evidence>
<dbReference type="RefSeq" id="WP_046763442.1">
    <property type="nucleotide sequence ID" value="NZ_LBIC01000004.1"/>
</dbReference>
<evidence type="ECO:0008006" key="4">
    <source>
        <dbReference type="Google" id="ProtNLM"/>
    </source>
</evidence>
<name>A0A0M3AQQ8_9SPHN</name>
<feature type="transmembrane region" description="Helical" evidence="1">
    <location>
        <begin position="12"/>
        <end position="31"/>
    </location>
</feature>
<keyword evidence="3" id="KW-1185">Reference proteome</keyword>
<dbReference type="Proteomes" id="UP000033874">
    <property type="component" value="Unassembled WGS sequence"/>
</dbReference>
<proteinExistence type="predicted"/>
<reference evidence="2 3" key="1">
    <citation type="submission" date="2015-04" db="EMBL/GenBank/DDBJ databases">
        <title>Genome sequence of aromatic hydrocarbons-degrading Sphingobium chungbukense DJ77.</title>
        <authorList>
            <person name="Kim Y.-C."/>
            <person name="Chae J.-C."/>
        </authorList>
    </citation>
    <scope>NUCLEOTIDE SEQUENCE [LARGE SCALE GENOMIC DNA]</scope>
    <source>
        <strain evidence="2 3">DJ77</strain>
    </source>
</reference>
<dbReference type="STRING" id="56193.YP76_09885"/>
<dbReference type="EMBL" id="LBIC01000004">
    <property type="protein sequence ID" value="KKW92238.1"/>
    <property type="molecule type" value="Genomic_DNA"/>
</dbReference>
<keyword evidence="1" id="KW-0812">Transmembrane</keyword>
<dbReference type="PATRIC" id="fig|56193.3.peg.2053"/>
<gene>
    <name evidence="2" type="ORF">YP76_09885</name>
</gene>
<keyword evidence="1" id="KW-1133">Transmembrane helix</keyword>
<keyword evidence="1" id="KW-0472">Membrane</keyword>
<evidence type="ECO:0000256" key="1">
    <source>
        <dbReference type="SAM" id="Phobius"/>
    </source>
</evidence>
<evidence type="ECO:0000313" key="2">
    <source>
        <dbReference type="EMBL" id="KKW92238.1"/>
    </source>
</evidence>
<organism evidence="2 3">
    <name type="scientific">Sphingobium chungbukense</name>
    <dbReference type="NCBI Taxonomy" id="56193"/>
    <lineage>
        <taxon>Bacteria</taxon>
        <taxon>Pseudomonadati</taxon>
        <taxon>Pseudomonadota</taxon>
        <taxon>Alphaproteobacteria</taxon>
        <taxon>Sphingomonadales</taxon>
        <taxon>Sphingomonadaceae</taxon>
        <taxon>Sphingobium</taxon>
    </lineage>
</organism>
<protein>
    <recommendedName>
        <fullName evidence="4">Endopeptidase</fullName>
    </recommendedName>
</protein>
<dbReference type="AlphaFoldDB" id="A0A0M3AQQ8"/>
<comment type="caution">
    <text evidence="2">The sequence shown here is derived from an EMBL/GenBank/DDBJ whole genome shotgun (WGS) entry which is preliminary data.</text>
</comment>